<dbReference type="RefSeq" id="WP_066927088.1">
    <property type="nucleotide sequence ID" value="NZ_BPQO01000013.1"/>
</dbReference>
<evidence type="ECO:0000313" key="1">
    <source>
        <dbReference type="EMBL" id="GJD89689.1"/>
    </source>
</evidence>
<evidence type="ECO:0000313" key="2">
    <source>
        <dbReference type="Proteomes" id="UP001055247"/>
    </source>
</evidence>
<accession>A0AAV4ZMD6</accession>
<comment type="caution">
    <text evidence="1">The sequence shown here is derived from an EMBL/GenBank/DDBJ whole genome shotgun (WGS) entry which is preliminary data.</text>
</comment>
<keyword evidence="2" id="KW-1185">Reference proteome</keyword>
<dbReference type="Proteomes" id="UP001055247">
    <property type="component" value="Unassembled WGS sequence"/>
</dbReference>
<protein>
    <submittedName>
        <fullName evidence="1">Uncharacterized protein</fullName>
    </submittedName>
</protein>
<gene>
    <name evidence="1" type="ORF">BHAOGJBA_3219</name>
</gene>
<dbReference type="AlphaFoldDB" id="A0AAV4ZMD6"/>
<dbReference type="EMBL" id="BPQO01000013">
    <property type="protein sequence ID" value="GJD89689.1"/>
    <property type="molecule type" value="Genomic_DNA"/>
</dbReference>
<organism evidence="1 2">
    <name type="scientific">Methylobacterium hispanicum</name>
    <dbReference type="NCBI Taxonomy" id="270350"/>
    <lineage>
        <taxon>Bacteria</taxon>
        <taxon>Pseudomonadati</taxon>
        <taxon>Pseudomonadota</taxon>
        <taxon>Alphaproteobacteria</taxon>
        <taxon>Hyphomicrobiales</taxon>
        <taxon>Methylobacteriaceae</taxon>
        <taxon>Methylobacterium</taxon>
    </lineage>
</organism>
<reference evidence="1" key="2">
    <citation type="submission" date="2021-08" db="EMBL/GenBank/DDBJ databases">
        <authorList>
            <person name="Tani A."/>
            <person name="Ola A."/>
            <person name="Ogura Y."/>
            <person name="Katsura K."/>
            <person name="Hayashi T."/>
        </authorList>
    </citation>
    <scope>NUCLEOTIDE SEQUENCE</scope>
    <source>
        <strain evidence="1">DSM 16372</strain>
    </source>
</reference>
<name>A0AAV4ZMD6_9HYPH</name>
<reference evidence="1" key="1">
    <citation type="journal article" date="2016" name="Front. Microbiol.">
        <title>Genome Sequence of the Piezophilic, Mesophilic Sulfate-Reducing Bacterium Desulfovibrio indicus J2T.</title>
        <authorList>
            <person name="Cao J."/>
            <person name="Maignien L."/>
            <person name="Shao Z."/>
            <person name="Alain K."/>
            <person name="Jebbar M."/>
        </authorList>
    </citation>
    <scope>NUCLEOTIDE SEQUENCE</scope>
    <source>
        <strain evidence="1">DSM 16372</strain>
    </source>
</reference>
<sequence>MPDGVPGKGRSGAEARLYADRAMREATEAGLTPGELADLLRGGAVTEAVPPWPGEDPDAYADRATSELLTRYLAAGADDPPPRP</sequence>
<proteinExistence type="predicted"/>